<proteinExistence type="predicted"/>
<dbReference type="InterPro" id="IPR049191">
    <property type="entry name" value="SutA_RBD"/>
</dbReference>
<feature type="region of interest" description="Disordered" evidence="1">
    <location>
        <begin position="31"/>
        <end position="60"/>
    </location>
</feature>
<evidence type="ECO:0000259" key="2">
    <source>
        <dbReference type="Pfam" id="PF20661"/>
    </source>
</evidence>
<comment type="caution">
    <text evidence="3">The sequence shown here is derived from an EMBL/GenBank/DDBJ whole genome shotgun (WGS) entry which is preliminary data.</text>
</comment>
<dbReference type="Proteomes" id="UP001165524">
    <property type="component" value="Unassembled WGS sequence"/>
</dbReference>
<gene>
    <name evidence="3" type="ORF">MU846_08080</name>
</gene>
<dbReference type="RefSeq" id="WP_246951485.1">
    <property type="nucleotide sequence ID" value="NZ_JALKII010000004.1"/>
</dbReference>
<name>A0ABT0E764_9GAMM</name>
<dbReference type="EMBL" id="JALKII010000004">
    <property type="protein sequence ID" value="MCK0537666.1"/>
    <property type="molecule type" value="Genomic_DNA"/>
</dbReference>
<evidence type="ECO:0000313" key="3">
    <source>
        <dbReference type="EMBL" id="MCK0537666.1"/>
    </source>
</evidence>
<sequence>MPKSPKELSFKARQRAQLQRQVDEFLANGGAIQQVPPGASGAPPGNPWRQQPFSAHRTGERTERVPLDHVLATLEARKQAHRQKPPRIKARRGPKRKLIYDDFGEPLRWQWIDE</sequence>
<organism evidence="3 4">
    <name type="scientific">Alcanivorax quisquiliarum</name>
    <dbReference type="NCBI Taxonomy" id="2933565"/>
    <lineage>
        <taxon>Bacteria</taxon>
        <taxon>Pseudomonadati</taxon>
        <taxon>Pseudomonadota</taxon>
        <taxon>Gammaproteobacteria</taxon>
        <taxon>Oceanospirillales</taxon>
        <taxon>Alcanivoracaceae</taxon>
        <taxon>Alcanivorax</taxon>
    </lineage>
</organism>
<accession>A0ABT0E764</accession>
<evidence type="ECO:0000256" key="1">
    <source>
        <dbReference type="SAM" id="MobiDB-lite"/>
    </source>
</evidence>
<evidence type="ECO:0000313" key="4">
    <source>
        <dbReference type="Proteomes" id="UP001165524"/>
    </source>
</evidence>
<protein>
    <recommendedName>
        <fullName evidence="2">Transcriptional regulator SutA RNAP-binding domain-containing protein</fullName>
    </recommendedName>
</protein>
<feature type="domain" description="Transcriptional regulator SutA RNAP-binding" evidence="2">
    <location>
        <begin position="11"/>
        <end position="43"/>
    </location>
</feature>
<reference evidence="3" key="1">
    <citation type="submission" date="2022-04" db="EMBL/GenBank/DDBJ databases">
        <title>Alcanivorax sp. CY1518 draft genome sequence.</title>
        <authorList>
            <person name="Zhao G."/>
            <person name="An M."/>
        </authorList>
    </citation>
    <scope>NUCLEOTIDE SEQUENCE</scope>
    <source>
        <strain evidence="3">CY1518</strain>
    </source>
</reference>
<dbReference type="Pfam" id="PF20661">
    <property type="entry name" value="SutA-RBD"/>
    <property type="match status" value="1"/>
</dbReference>
<keyword evidence="4" id="KW-1185">Reference proteome</keyword>